<keyword evidence="3" id="KW-0804">Transcription</keyword>
<evidence type="ECO:0000256" key="3">
    <source>
        <dbReference type="ARBA" id="ARBA00023163"/>
    </source>
</evidence>
<sequence length="170" mass="18768">MVARPQTGDFANSLSLILHFMEADLRGLLELREAIAADVAAYAAQRATTGDLSALADCLKELERNEASSQFEELNRRFHDMLGWASGNPLFGLLTSALHMLTREFSLSLGYSAQERAVQLRFLRRVLEAVRKGDAEGARQAMARLVAGSASYLAQRSPELVSQKVRWGQT</sequence>
<gene>
    <name evidence="5" type="ORF">GCM10009115_16750</name>
</gene>
<dbReference type="PANTHER" id="PTHR43537">
    <property type="entry name" value="TRANSCRIPTIONAL REGULATOR, GNTR FAMILY"/>
    <property type="match status" value="1"/>
</dbReference>
<dbReference type="SUPFAM" id="SSF48008">
    <property type="entry name" value="GntR ligand-binding domain-like"/>
    <property type="match status" value="1"/>
</dbReference>
<evidence type="ECO:0000256" key="1">
    <source>
        <dbReference type="ARBA" id="ARBA00023015"/>
    </source>
</evidence>
<evidence type="ECO:0000259" key="4">
    <source>
        <dbReference type="SMART" id="SM00895"/>
    </source>
</evidence>
<keyword evidence="1" id="KW-0805">Transcription regulation</keyword>
<keyword evidence="6" id="KW-1185">Reference proteome</keyword>
<organism evidence="5 6">
    <name type="scientific">Sphingopyxis soli</name>
    <dbReference type="NCBI Taxonomy" id="592051"/>
    <lineage>
        <taxon>Bacteria</taxon>
        <taxon>Pseudomonadati</taxon>
        <taxon>Pseudomonadota</taxon>
        <taxon>Alphaproteobacteria</taxon>
        <taxon>Sphingomonadales</taxon>
        <taxon>Sphingomonadaceae</taxon>
        <taxon>Sphingopyxis</taxon>
    </lineage>
</organism>
<dbReference type="InterPro" id="IPR011711">
    <property type="entry name" value="GntR_C"/>
</dbReference>
<dbReference type="EMBL" id="BAAAFE010000007">
    <property type="protein sequence ID" value="GAA0863999.1"/>
    <property type="molecule type" value="Genomic_DNA"/>
</dbReference>
<keyword evidence="2" id="KW-0238">DNA-binding</keyword>
<comment type="caution">
    <text evidence="5">The sequence shown here is derived from an EMBL/GenBank/DDBJ whole genome shotgun (WGS) entry which is preliminary data.</text>
</comment>
<dbReference type="Gene3D" id="1.20.120.530">
    <property type="entry name" value="GntR ligand-binding domain-like"/>
    <property type="match status" value="1"/>
</dbReference>
<dbReference type="PANTHER" id="PTHR43537:SF44">
    <property type="entry name" value="GNTR FAMILY REGULATORY PROTEIN"/>
    <property type="match status" value="1"/>
</dbReference>
<protein>
    <recommendedName>
        <fullName evidence="4">GntR C-terminal domain-containing protein</fullName>
    </recommendedName>
</protein>
<evidence type="ECO:0000313" key="6">
    <source>
        <dbReference type="Proteomes" id="UP001500738"/>
    </source>
</evidence>
<evidence type="ECO:0000256" key="2">
    <source>
        <dbReference type="ARBA" id="ARBA00023125"/>
    </source>
</evidence>
<reference evidence="6" key="1">
    <citation type="journal article" date="2019" name="Int. J. Syst. Evol. Microbiol.">
        <title>The Global Catalogue of Microorganisms (GCM) 10K type strain sequencing project: providing services to taxonomists for standard genome sequencing and annotation.</title>
        <authorList>
            <consortium name="The Broad Institute Genomics Platform"/>
            <consortium name="The Broad Institute Genome Sequencing Center for Infectious Disease"/>
            <person name="Wu L."/>
            <person name="Ma J."/>
        </authorList>
    </citation>
    <scope>NUCLEOTIDE SEQUENCE [LARGE SCALE GENOMIC DNA]</scope>
    <source>
        <strain evidence="6">JCM 15910</strain>
    </source>
</reference>
<dbReference type="Pfam" id="PF07729">
    <property type="entry name" value="FCD"/>
    <property type="match status" value="1"/>
</dbReference>
<proteinExistence type="predicted"/>
<dbReference type="SMART" id="SM00895">
    <property type="entry name" value="FCD"/>
    <property type="match status" value="1"/>
</dbReference>
<dbReference type="InterPro" id="IPR008920">
    <property type="entry name" value="TF_FadR/GntR_C"/>
</dbReference>
<feature type="domain" description="GntR C-terminal" evidence="4">
    <location>
        <begin position="27"/>
        <end position="148"/>
    </location>
</feature>
<evidence type="ECO:0000313" key="5">
    <source>
        <dbReference type="EMBL" id="GAA0863999.1"/>
    </source>
</evidence>
<dbReference type="Proteomes" id="UP001500738">
    <property type="component" value="Unassembled WGS sequence"/>
</dbReference>
<accession>A0ABP3XIQ6</accession>
<name>A0ABP3XIQ6_9SPHN</name>